<dbReference type="AlphaFoldDB" id="Q22GZ0"/>
<keyword evidence="2" id="KW-1185">Reference proteome</keyword>
<evidence type="ECO:0000313" key="1">
    <source>
        <dbReference type="EMBL" id="EAR84534.2"/>
    </source>
</evidence>
<dbReference type="GeneID" id="7823642"/>
<organism evidence="1 2">
    <name type="scientific">Tetrahymena thermophila (strain SB210)</name>
    <dbReference type="NCBI Taxonomy" id="312017"/>
    <lineage>
        <taxon>Eukaryota</taxon>
        <taxon>Sar</taxon>
        <taxon>Alveolata</taxon>
        <taxon>Ciliophora</taxon>
        <taxon>Intramacronucleata</taxon>
        <taxon>Oligohymenophorea</taxon>
        <taxon>Hymenostomatida</taxon>
        <taxon>Tetrahymenina</taxon>
        <taxon>Tetrahymenidae</taxon>
        <taxon>Tetrahymena</taxon>
    </lineage>
</organism>
<dbReference type="EMBL" id="GG662502">
    <property type="protein sequence ID" value="EAR84534.2"/>
    <property type="molecule type" value="Genomic_DNA"/>
</dbReference>
<evidence type="ECO:0000313" key="2">
    <source>
        <dbReference type="Proteomes" id="UP000009168"/>
    </source>
</evidence>
<dbReference type="RefSeq" id="XP_001032197.2">
    <property type="nucleotide sequence ID" value="XM_001032197.2"/>
</dbReference>
<reference evidence="2" key="1">
    <citation type="journal article" date="2006" name="PLoS Biol.">
        <title>Macronuclear genome sequence of the ciliate Tetrahymena thermophila, a model eukaryote.</title>
        <authorList>
            <person name="Eisen J.A."/>
            <person name="Coyne R.S."/>
            <person name="Wu M."/>
            <person name="Wu D."/>
            <person name="Thiagarajan M."/>
            <person name="Wortman J.R."/>
            <person name="Badger J.H."/>
            <person name="Ren Q."/>
            <person name="Amedeo P."/>
            <person name="Jones K.M."/>
            <person name="Tallon L.J."/>
            <person name="Delcher A.L."/>
            <person name="Salzberg S.L."/>
            <person name="Silva J.C."/>
            <person name="Haas B.J."/>
            <person name="Majoros W.H."/>
            <person name="Farzad M."/>
            <person name="Carlton J.M."/>
            <person name="Smith R.K. Jr."/>
            <person name="Garg J."/>
            <person name="Pearlman R.E."/>
            <person name="Karrer K.M."/>
            <person name="Sun L."/>
            <person name="Manning G."/>
            <person name="Elde N.C."/>
            <person name="Turkewitz A.P."/>
            <person name="Asai D.J."/>
            <person name="Wilkes D.E."/>
            <person name="Wang Y."/>
            <person name="Cai H."/>
            <person name="Collins K."/>
            <person name="Stewart B.A."/>
            <person name="Lee S.R."/>
            <person name="Wilamowska K."/>
            <person name="Weinberg Z."/>
            <person name="Ruzzo W.L."/>
            <person name="Wloga D."/>
            <person name="Gaertig J."/>
            <person name="Frankel J."/>
            <person name="Tsao C.-C."/>
            <person name="Gorovsky M.A."/>
            <person name="Keeling P.J."/>
            <person name="Waller R.F."/>
            <person name="Patron N.J."/>
            <person name="Cherry J.M."/>
            <person name="Stover N.A."/>
            <person name="Krieger C.J."/>
            <person name="del Toro C."/>
            <person name="Ryder H.F."/>
            <person name="Williamson S.C."/>
            <person name="Barbeau R.A."/>
            <person name="Hamilton E.P."/>
            <person name="Orias E."/>
        </authorList>
    </citation>
    <scope>NUCLEOTIDE SEQUENCE [LARGE SCALE GENOMIC DNA]</scope>
    <source>
        <strain evidence="2">SB210</strain>
    </source>
</reference>
<name>Q22GZ0_TETTS</name>
<dbReference type="KEGG" id="tet:TTHERM_00655620"/>
<gene>
    <name evidence="1" type="ORF">TTHERM_00655620</name>
</gene>
<proteinExistence type="predicted"/>
<dbReference type="InParanoid" id="Q22GZ0"/>
<protein>
    <submittedName>
        <fullName evidence="1">Uncharacterized protein</fullName>
    </submittedName>
</protein>
<dbReference type="Proteomes" id="UP000009168">
    <property type="component" value="Unassembled WGS sequence"/>
</dbReference>
<dbReference type="HOGENOM" id="CLU_288295_0_0_1"/>
<accession>Q22GZ0</accession>
<sequence length="254" mass="30139">MQFENEQLNDESKQQNSLNQLLQNKSNMLQLSSVYPCNQDFIQSQNYSQNNKSSFFRTNQFENEIINLQTHDKQNISTFTDNNLNGTFLKQLNNIENSQIYYTNQTNQKQQSFQLLFHQSNFYKKLEQKNNNNEKNSLVISRQSILLNQPFKSSKIESKRKSKSINQLKQNKTSGKNMLNFDEKSTYSMYLEQKAIMSLAKQNFYTAADYFTKILEESKFIFPFILNQSIQKLIQIFSTYKINCQILDQIIRFF</sequence>